<dbReference type="Gene3D" id="1.10.10.10">
    <property type="entry name" value="Winged helix-like DNA-binding domain superfamily/Winged helix DNA-binding domain"/>
    <property type="match status" value="1"/>
</dbReference>
<dbReference type="Gene3D" id="2.60.120.10">
    <property type="entry name" value="Jelly Rolls"/>
    <property type="match status" value="1"/>
</dbReference>
<dbReference type="STRING" id="216432.CA2559_11833"/>
<dbReference type="GO" id="GO:0005829">
    <property type="term" value="C:cytosol"/>
    <property type="evidence" value="ECO:0007669"/>
    <property type="project" value="TreeGrafter"/>
</dbReference>
<dbReference type="InterPro" id="IPR014710">
    <property type="entry name" value="RmlC-like_jellyroll"/>
</dbReference>
<dbReference type="SUPFAM" id="SSF46785">
    <property type="entry name" value="Winged helix' DNA-binding domain"/>
    <property type="match status" value="1"/>
</dbReference>
<proteinExistence type="predicted"/>
<evidence type="ECO:0000313" key="3">
    <source>
        <dbReference type="Proteomes" id="UP000002297"/>
    </source>
</evidence>
<dbReference type="InterPro" id="IPR050397">
    <property type="entry name" value="Env_Response_Regulators"/>
</dbReference>
<dbReference type="PANTHER" id="PTHR24567:SF26">
    <property type="entry name" value="REGULATORY PROTEIN YEIL"/>
    <property type="match status" value="1"/>
</dbReference>
<feature type="domain" description="Cyclic nucleotide-binding" evidence="1">
    <location>
        <begin position="9"/>
        <end position="76"/>
    </location>
</feature>
<dbReference type="SUPFAM" id="SSF51206">
    <property type="entry name" value="cAMP-binding domain-like"/>
    <property type="match status" value="1"/>
</dbReference>
<dbReference type="PROSITE" id="PS50042">
    <property type="entry name" value="CNMP_BINDING_3"/>
    <property type="match status" value="1"/>
</dbReference>
<dbReference type="PANTHER" id="PTHR24567">
    <property type="entry name" value="CRP FAMILY TRANSCRIPTIONAL REGULATORY PROTEIN"/>
    <property type="match status" value="1"/>
</dbReference>
<dbReference type="InterPro" id="IPR036390">
    <property type="entry name" value="WH_DNA-bd_sf"/>
</dbReference>
<dbReference type="InterPro" id="IPR000595">
    <property type="entry name" value="cNMP-bd_dom"/>
</dbReference>
<evidence type="ECO:0000313" key="2">
    <source>
        <dbReference type="EMBL" id="EAP86725.1"/>
    </source>
</evidence>
<dbReference type="OrthoDB" id="9776746at2"/>
<dbReference type="eggNOG" id="COG0664">
    <property type="taxonomic scope" value="Bacteria"/>
</dbReference>
<dbReference type="Pfam" id="PF00027">
    <property type="entry name" value="cNMP_binding"/>
    <property type="match status" value="1"/>
</dbReference>
<evidence type="ECO:0000259" key="1">
    <source>
        <dbReference type="PROSITE" id="PS50042"/>
    </source>
</evidence>
<dbReference type="InterPro" id="IPR018490">
    <property type="entry name" value="cNMP-bd_dom_sf"/>
</dbReference>
<dbReference type="EMBL" id="CP002046">
    <property type="protein sequence ID" value="EAP86725.1"/>
    <property type="molecule type" value="Genomic_DNA"/>
</dbReference>
<sequence>MIQELKEYYGGQFEPELISEINQVATFVEVPEGKDLIRPGQYIKTMPLLLSGSIKIMRPDSNGDELLLYHLEKGDTCAMSMTCCMGNTKSEIHAVTETPAKLLMIPIEKMEEWSSKYSTWRNFVFTSYHNRMMELLESVDNIAFNNMDERLGNYIFDKVKILNSKHIYTTHKEIAYDLHTSRVVISRLLKKMENNHLVKLHRSFIEVL</sequence>
<reference evidence="2 3" key="1">
    <citation type="journal article" date="2010" name="J. Bacteriol.">
        <title>The complete genome sequence of Croceibacter atlanticus HTCC2559T.</title>
        <authorList>
            <person name="Oh H.M."/>
            <person name="Kang I."/>
            <person name="Ferriera S."/>
            <person name="Giovannoni S.J."/>
            <person name="Cho J.C."/>
        </authorList>
    </citation>
    <scope>NUCLEOTIDE SEQUENCE [LARGE SCALE GENOMIC DNA]</scope>
    <source>
        <strain evidence="3">ATCC BAA-628 / HTCC2559 / KCTC 12090</strain>
    </source>
</reference>
<dbReference type="RefSeq" id="WP_013188106.1">
    <property type="nucleotide sequence ID" value="NC_014230.1"/>
</dbReference>
<organism evidence="2 3">
    <name type="scientific">Croceibacter atlanticus (strain ATCC BAA-628 / JCM 21780 / CIP 108009 / IAM 15332 / KCTC 12090 / HTCC2559)</name>
    <dbReference type="NCBI Taxonomy" id="216432"/>
    <lineage>
        <taxon>Bacteria</taxon>
        <taxon>Pseudomonadati</taxon>
        <taxon>Bacteroidota</taxon>
        <taxon>Flavobacteriia</taxon>
        <taxon>Flavobacteriales</taxon>
        <taxon>Flavobacteriaceae</taxon>
        <taxon>Croceibacter</taxon>
    </lineage>
</organism>
<protein>
    <submittedName>
        <fullName evidence="2">Transcriptional regulator, Crp family protein</fullName>
    </submittedName>
</protein>
<accession>A3UA89</accession>
<dbReference type="CDD" id="cd00038">
    <property type="entry name" value="CAP_ED"/>
    <property type="match status" value="1"/>
</dbReference>
<gene>
    <name evidence="2" type="ordered locus">CA2559_11833</name>
</gene>
<keyword evidence="3" id="KW-1185">Reference proteome</keyword>
<dbReference type="HOGENOM" id="CLU_075053_7_0_10"/>
<dbReference type="GO" id="GO:0003700">
    <property type="term" value="F:DNA-binding transcription factor activity"/>
    <property type="evidence" value="ECO:0007669"/>
    <property type="project" value="TreeGrafter"/>
</dbReference>
<dbReference type="GeneID" id="89454085"/>
<dbReference type="InterPro" id="IPR036388">
    <property type="entry name" value="WH-like_DNA-bd_sf"/>
</dbReference>
<dbReference type="AlphaFoldDB" id="A3UA89"/>
<dbReference type="Proteomes" id="UP000002297">
    <property type="component" value="Chromosome"/>
</dbReference>
<dbReference type="KEGG" id="cat:CA2559_11833"/>
<name>A3UA89_CROAH</name>